<comment type="caution">
    <text evidence="1">The sequence shown here is derived from an EMBL/GenBank/DDBJ whole genome shotgun (WGS) entry which is preliminary data.</text>
</comment>
<name>A0A3M7PEK5_BRAPC</name>
<dbReference type="EMBL" id="REGN01011353">
    <property type="protein sequence ID" value="RMZ97545.1"/>
    <property type="molecule type" value="Genomic_DNA"/>
</dbReference>
<proteinExistence type="predicted"/>
<dbReference type="Proteomes" id="UP000276133">
    <property type="component" value="Unassembled WGS sequence"/>
</dbReference>
<gene>
    <name evidence="1" type="ORF">BpHYR1_045653</name>
</gene>
<dbReference type="AlphaFoldDB" id="A0A3M7PEK5"/>
<sequence>MQLDKLMKTIISLNFNLILYLIPSRPCVPNLNRLVFKSSQRFNKSTFDTNKVVASKFLAVNLNLCGLLIHDFDLKL</sequence>
<accession>A0A3M7PEK5</accession>
<evidence type="ECO:0000313" key="1">
    <source>
        <dbReference type="EMBL" id="RMZ97545.1"/>
    </source>
</evidence>
<organism evidence="1 2">
    <name type="scientific">Brachionus plicatilis</name>
    <name type="common">Marine rotifer</name>
    <name type="synonym">Brachionus muelleri</name>
    <dbReference type="NCBI Taxonomy" id="10195"/>
    <lineage>
        <taxon>Eukaryota</taxon>
        <taxon>Metazoa</taxon>
        <taxon>Spiralia</taxon>
        <taxon>Gnathifera</taxon>
        <taxon>Rotifera</taxon>
        <taxon>Eurotatoria</taxon>
        <taxon>Monogononta</taxon>
        <taxon>Pseudotrocha</taxon>
        <taxon>Ploima</taxon>
        <taxon>Brachionidae</taxon>
        <taxon>Brachionus</taxon>
    </lineage>
</organism>
<protein>
    <submittedName>
        <fullName evidence="1">Uncharacterized protein</fullName>
    </submittedName>
</protein>
<evidence type="ECO:0000313" key="2">
    <source>
        <dbReference type="Proteomes" id="UP000276133"/>
    </source>
</evidence>
<keyword evidence="2" id="KW-1185">Reference proteome</keyword>
<reference evidence="1 2" key="1">
    <citation type="journal article" date="2018" name="Sci. Rep.">
        <title>Genomic signatures of local adaptation to the degree of environmental predictability in rotifers.</title>
        <authorList>
            <person name="Franch-Gras L."/>
            <person name="Hahn C."/>
            <person name="Garcia-Roger E.M."/>
            <person name="Carmona M.J."/>
            <person name="Serra M."/>
            <person name="Gomez A."/>
        </authorList>
    </citation>
    <scope>NUCLEOTIDE SEQUENCE [LARGE SCALE GENOMIC DNA]</scope>
    <source>
        <strain evidence="1">HYR1</strain>
    </source>
</reference>